<reference evidence="2 3" key="1">
    <citation type="submission" date="2019-02" db="EMBL/GenBank/DDBJ databases">
        <title>Sequencing the genomes of 1000 actinobacteria strains.</title>
        <authorList>
            <person name="Klenk H.-P."/>
        </authorList>
    </citation>
    <scope>NUCLEOTIDE SEQUENCE [LARGE SCALE GENOMIC DNA]</scope>
    <source>
        <strain evidence="2 3">DSM 45162</strain>
    </source>
</reference>
<protein>
    <submittedName>
        <fullName evidence="2">Sporulation-control protein</fullName>
    </submittedName>
</protein>
<proteinExistence type="predicted"/>
<gene>
    <name evidence="2" type="ORF">EV385_5514</name>
</gene>
<evidence type="ECO:0000256" key="1">
    <source>
        <dbReference type="SAM" id="MobiDB-lite"/>
    </source>
</evidence>
<dbReference type="PANTHER" id="PTHR40053">
    <property type="entry name" value="SPORULATION-CONTROL PROTEIN SPO0M"/>
    <property type="match status" value="1"/>
</dbReference>
<dbReference type="Pfam" id="PF07070">
    <property type="entry name" value="Spo0M"/>
    <property type="match status" value="1"/>
</dbReference>
<name>A0A4Q7ZRW7_9ACTN</name>
<accession>A0A4Q7ZRW7</accession>
<feature type="region of interest" description="Disordered" evidence="1">
    <location>
        <begin position="266"/>
        <end position="294"/>
    </location>
</feature>
<keyword evidence="3" id="KW-1185">Reference proteome</keyword>
<sequence length="328" mass="35300">MENTVVFKKMLGAFGVGGPTVDTVLTDPNTHPGGTLAGQVNLTGGNHDVDIQHVTLGLVTYMEVEGGDGDHGARAEFHRLTVTGPMRLAQGRHTTVPFTLAMPWEAPITAVYGQPLHGMTMGARTEVAVARAVDKGDLDPVVVHPLPVQQRILDAFAQLGFRFKNADLEYGQIAGVHQTLPFYQEIEYFAATQYGPALNEVELTFVTNPHTVDIVLEFDKRGGMFDGGHDTYGRHTVAHTDADTIDWTQQVDAWIRQAVERRQHLPGQGAPGHGYRHHGHYATHGHDSHHGHGSGVGGVLLGAAGGLAAGYAASEVVDEVFDDEDSED</sequence>
<evidence type="ECO:0000313" key="3">
    <source>
        <dbReference type="Proteomes" id="UP000292564"/>
    </source>
</evidence>
<dbReference type="InterPro" id="IPR009776">
    <property type="entry name" value="Spore_0_M"/>
</dbReference>
<dbReference type="PANTHER" id="PTHR40053:SF1">
    <property type="entry name" value="SPORULATION-CONTROL PROTEIN SPO0M"/>
    <property type="match status" value="1"/>
</dbReference>
<dbReference type="EMBL" id="SHKY01000001">
    <property type="protein sequence ID" value="RZU53584.1"/>
    <property type="molecule type" value="Genomic_DNA"/>
</dbReference>
<dbReference type="Proteomes" id="UP000292564">
    <property type="component" value="Unassembled WGS sequence"/>
</dbReference>
<comment type="caution">
    <text evidence="2">The sequence shown here is derived from an EMBL/GenBank/DDBJ whole genome shotgun (WGS) entry which is preliminary data.</text>
</comment>
<feature type="compositionally biased region" description="Basic residues" evidence="1">
    <location>
        <begin position="274"/>
        <end position="283"/>
    </location>
</feature>
<evidence type="ECO:0000313" key="2">
    <source>
        <dbReference type="EMBL" id="RZU53584.1"/>
    </source>
</evidence>
<dbReference type="AlphaFoldDB" id="A0A4Q7ZRW7"/>
<organism evidence="2 3">
    <name type="scientific">Krasilnikovia cinnamomea</name>
    <dbReference type="NCBI Taxonomy" id="349313"/>
    <lineage>
        <taxon>Bacteria</taxon>
        <taxon>Bacillati</taxon>
        <taxon>Actinomycetota</taxon>
        <taxon>Actinomycetes</taxon>
        <taxon>Micromonosporales</taxon>
        <taxon>Micromonosporaceae</taxon>
        <taxon>Krasilnikovia</taxon>
    </lineage>
</organism>